<dbReference type="AlphaFoldDB" id="A0AAE0AJ64"/>
<comment type="caution">
    <text evidence="1">The sequence shown here is derived from an EMBL/GenBank/DDBJ whole genome shotgun (WGS) entry which is preliminary data.</text>
</comment>
<proteinExistence type="predicted"/>
<gene>
    <name evidence="1" type="ORF">Dsin_012337</name>
</gene>
<accession>A0AAE0AJ64</accession>
<evidence type="ECO:0000313" key="2">
    <source>
        <dbReference type="Proteomes" id="UP001281410"/>
    </source>
</evidence>
<dbReference type="EMBL" id="JANJYJ010000004">
    <property type="protein sequence ID" value="KAK3218367.1"/>
    <property type="molecule type" value="Genomic_DNA"/>
</dbReference>
<evidence type="ECO:0000313" key="1">
    <source>
        <dbReference type="EMBL" id="KAK3218367.1"/>
    </source>
</evidence>
<sequence length="120" mass="13757">MPIVYELMRVMKDAVKQQRGAYYLNPKYQYRDNIRDNSDLLKAVHNVYAQLDTEATGIANFGNEEVGMLVQQVGMFMPEVGILVQHVGMLVRQVGMLIQVILIKIVVDNMEQQVKLMMIL</sequence>
<name>A0AAE0AJ64_9ROSI</name>
<keyword evidence="2" id="KW-1185">Reference proteome</keyword>
<organism evidence="1 2">
    <name type="scientific">Dipteronia sinensis</name>
    <dbReference type="NCBI Taxonomy" id="43782"/>
    <lineage>
        <taxon>Eukaryota</taxon>
        <taxon>Viridiplantae</taxon>
        <taxon>Streptophyta</taxon>
        <taxon>Embryophyta</taxon>
        <taxon>Tracheophyta</taxon>
        <taxon>Spermatophyta</taxon>
        <taxon>Magnoliopsida</taxon>
        <taxon>eudicotyledons</taxon>
        <taxon>Gunneridae</taxon>
        <taxon>Pentapetalae</taxon>
        <taxon>rosids</taxon>
        <taxon>malvids</taxon>
        <taxon>Sapindales</taxon>
        <taxon>Sapindaceae</taxon>
        <taxon>Hippocastanoideae</taxon>
        <taxon>Acereae</taxon>
        <taxon>Dipteronia</taxon>
    </lineage>
</organism>
<reference evidence="1" key="1">
    <citation type="journal article" date="2023" name="Plant J.">
        <title>Genome sequences and population genomics provide insights into the demographic history, inbreeding, and mutation load of two 'living fossil' tree species of Dipteronia.</title>
        <authorList>
            <person name="Feng Y."/>
            <person name="Comes H.P."/>
            <person name="Chen J."/>
            <person name="Zhu S."/>
            <person name="Lu R."/>
            <person name="Zhang X."/>
            <person name="Li P."/>
            <person name="Qiu J."/>
            <person name="Olsen K.M."/>
            <person name="Qiu Y."/>
        </authorList>
    </citation>
    <scope>NUCLEOTIDE SEQUENCE</scope>
    <source>
        <strain evidence="1">NBL</strain>
    </source>
</reference>
<protein>
    <submittedName>
        <fullName evidence="1">Uncharacterized protein</fullName>
    </submittedName>
</protein>
<dbReference type="Proteomes" id="UP001281410">
    <property type="component" value="Unassembled WGS sequence"/>
</dbReference>